<proteinExistence type="predicted"/>
<evidence type="ECO:0000313" key="2">
    <source>
        <dbReference type="Proteomes" id="UP001500466"/>
    </source>
</evidence>
<comment type="caution">
    <text evidence="1">The sequence shown here is derived from an EMBL/GenBank/DDBJ whole genome shotgun (WGS) entry which is preliminary data.</text>
</comment>
<organism evidence="1 2">
    <name type="scientific">Yinghuangia aomiensis</name>
    <dbReference type="NCBI Taxonomy" id="676205"/>
    <lineage>
        <taxon>Bacteria</taxon>
        <taxon>Bacillati</taxon>
        <taxon>Actinomycetota</taxon>
        <taxon>Actinomycetes</taxon>
        <taxon>Kitasatosporales</taxon>
        <taxon>Streptomycetaceae</taxon>
        <taxon>Yinghuangia</taxon>
    </lineage>
</organism>
<dbReference type="RefSeq" id="WP_345678686.1">
    <property type="nucleotide sequence ID" value="NZ_BAABHS010000023.1"/>
</dbReference>
<dbReference type="EMBL" id="BAABHS010000023">
    <property type="protein sequence ID" value="GAA4981341.1"/>
    <property type="molecule type" value="Genomic_DNA"/>
</dbReference>
<accession>A0ABP9HX73</accession>
<dbReference type="Proteomes" id="UP001500466">
    <property type="component" value="Unassembled WGS sequence"/>
</dbReference>
<reference evidence="2" key="1">
    <citation type="journal article" date="2019" name="Int. J. Syst. Evol. Microbiol.">
        <title>The Global Catalogue of Microorganisms (GCM) 10K type strain sequencing project: providing services to taxonomists for standard genome sequencing and annotation.</title>
        <authorList>
            <consortium name="The Broad Institute Genomics Platform"/>
            <consortium name="The Broad Institute Genome Sequencing Center for Infectious Disease"/>
            <person name="Wu L."/>
            <person name="Ma J."/>
        </authorList>
    </citation>
    <scope>NUCLEOTIDE SEQUENCE [LARGE SCALE GENOMIC DNA]</scope>
    <source>
        <strain evidence="2">JCM 17986</strain>
    </source>
</reference>
<sequence length="66" mass="7410">MSVWPGPRFYTRDLVNLVADRKEGRVLLYSEPGPGGYADPVPFGETVWLPKPFGFALATEPLKRFV</sequence>
<name>A0ABP9HX73_9ACTN</name>
<evidence type="ECO:0000313" key="1">
    <source>
        <dbReference type="EMBL" id="GAA4981341.1"/>
    </source>
</evidence>
<gene>
    <name evidence="1" type="ORF">GCM10023205_58200</name>
</gene>
<protein>
    <submittedName>
        <fullName evidence="1">Uncharacterized protein</fullName>
    </submittedName>
</protein>
<keyword evidence="2" id="KW-1185">Reference proteome</keyword>